<feature type="compositionally biased region" description="Pro residues" evidence="1">
    <location>
        <begin position="49"/>
        <end position="59"/>
    </location>
</feature>
<comment type="caution">
    <text evidence="2">The sequence shown here is derived from an EMBL/GenBank/DDBJ whole genome shotgun (WGS) entry which is preliminary data.</text>
</comment>
<proteinExistence type="predicted"/>
<keyword evidence="3" id="KW-1185">Reference proteome</keyword>
<organism evidence="2 3">
    <name type="scientific">Kitasatospora nipponensis</name>
    <dbReference type="NCBI Taxonomy" id="258049"/>
    <lineage>
        <taxon>Bacteria</taxon>
        <taxon>Bacillati</taxon>
        <taxon>Actinomycetota</taxon>
        <taxon>Actinomycetes</taxon>
        <taxon>Kitasatosporales</taxon>
        <taxon>Streptomycetaceae</taxon>
        <taxon>Kitasatospora</taxon>
    </lineage>
</organism>
<protein>
    <submittedName>
        <fullName evidence="2">Uncharacterized protein</fullName>
    </submittedName>
</protein>
<feature type="region of interest" description="Disordered" evidence="1">
    <location>
        <begin position="1"/>
        <end position="59"/>
    </location>
</feature>
<reference evidence="2 3" key="1">
    <citation type="journal article" date="2019" name="Int. J. Syst. Evol. Microbiol.">
        <title>The Global Catalogue of Microorganisms (GCM) 10K type strain sequencing project: providing services to taxonomists for standard genome sequencing and annotation.</title>
        <authorList>
            <consortium name="The Broad Institute Genomics Platform"/>
            <consortium name="The Broad Institute Genome Sequencing Center for Infectious Disease"/>
            <person name="Wu L."/>
            <person name="Ma J."/>
        </authorList>
    </citation>
    <scope>NUCLEOTIDE SEQUENCE [LARGE SCALE GENOMIC DNA]</scope>
    <source>
        <strain evidence="2 3">JCM 13004</strain>
    </source>
</reference>
<evidence type="ECO:0000313" key="3">
    <source>
        <dbReference type="Proteomes" id="UP001500037"/>
    </source>
</evidence>
<dbReference type="Proteomes" id="UP001500037">
    <property type="component" value="Unassembled WGS sequence"/>
</dbReference>
<evidence type="ECO:0000256" key="1">
    <source>
        <dbReference type="SAM" id="MobiDB-lite"/>
    </source>
</evidence>
<evidence type="ECO:0000313" key="2">
    <source>
        <dbReference type="EMBL" id="GAA1223489.1"/>
    </source>
</evidence>
<name>A0ABN1VX30_9ACTN</name>
<gene>
    <name evidence="2" type="ORF">GCM10009665_12220</name>
</gene>
<accession>A0ABN1VX30</accession>
<dbReference type="RefSeq" id="WP_344440086.1">
    <property type="nucleotide sequence ID" value="NZ_BAAALF010000012.1"/>
</dbReference>
<sequence length="59" mass="5975">MDRTAVGRAHGPQYRPPGRDTAPGCPGARRDTAWSPVPSGAGARRGRATPPPGATPASV</sequence>
<dbReference type="EMBL" id="BAAALF010000012">
    <property type="protein sequence ID" value="GAA1223489.1"/>
    <property type="molecule type" value="Genomic_DNA"/>
</dbReference>